<dbReference type="InterPro" id="IPR011059">
    <property type="entry name" value="Metal-dep_hydrolase_composite"/>
</dbReference>
<dbReference type="GO" id="GO:0016810">
    <property type="term" value="F:hydrolase activity, acting on carbon-nitrogen (but not peptide) bonds"/>
    <property type="evidence" value="ECO:0007669"/>
    <property type="project" value="InterPro"/>
</dbReference>
<dbReference type="SUPFAM" id="SSF51338">
    <property type="entry name" value="Composite domain of metallo-dependent hydrolases"/>
    <property type="match status" value="1"/>
</dbReference>
<accession>A0A2X2XJC5</accession>
<dbReference type="Proteomes" id="UP000251584">
    <property type="component" value="Unassembled WGS sequence"/>
</dbReference>
<sequence length="98" mass="10793">MYDLLLRRARLVDDTVSDIALKDGKIAALGNIQQPAAKTVDLRGEYYVSAGWIDSTSTAIRNPRFITMSRTASVLRQASPPLLMRAVPAQTTLMISTR</sequence>
<organism evidence="1 2">
    <name type="scientific">Citrobacter koseri</name>
    <name type="common">Citrobacter diversus</name>
    <dbReference type="NCBI Taxonomy" id="545"/>
    <lineage>
        <taxon>Bacteria</taxon>
        <taxon>Pseudomonadati</taxon>
        <taxon>Pseudomonadota</taxon>
        <taxon>Gammaproteobacteria</taxon>
        <taxon>Enterobacterales</taxon>
        <taxon>Enterobacteriaceae</taxon>
        <taxon>Citrobacter</taxon>
    </lineage>
</organism>
<evidence type="ECO:0000313" key="1">
    <source>
        <dbReference type="EMBL" id="SQB25859.1"/>
    </source>
</evidence>
<reference evidence="1 2" key="1">
    <citation type="submission" date="2018-06" db="EMBL/GenBank/DDBJ databases">
        <authorList>
            <consortium name="Pathogen Informatics"/>
            <person name="Doyle S."/>
        </authorList>
    </citation>
    <scope>NUCLEOTIDE SEQUENCE [LARGE SCALE GENOMIC DNA]</scope>
    <source>
        <strain evidence="1 2">NCTC10786</strain>
    </source>
</reference>
<dbReference type="Gene3D" id="2.30.40.10">
    <property type="entry name" value="Urease, subunit C, domain 1"/>
    <property type="match status" value="1"/>
</dbReference>
<evidence type="ECO:0000313" key="2">
    <source>
        <dbReference type="Proteomes" id="UP000251584"/>
    </source>
</evidence>
<protein>
    <submittedName>
        <fullName evidence="1">Dihydroorotase</fullName>
    </submittedName>
</protein>
<name>A0A2X2XJC5_CITKO</name>
<dbReference type="EMBL" id="UAVY01000002">
    <property type="protein sequence ID" value="SQB25859.1"/>
    <property type="molecule type" value="Genomic_DNA"/>
</dbReference>
<gene>
    <name evidence="1" type="ORF">NCTC10786_01550</name>
</gene>
<dbReference type="AlphaFoldDB" id="A0A2X2XJC5"/>
<proteinExistence type="predicted"/>